<sequence>MDSNTDVESELYDSDGEFLDRQNDRQGSDDKSAIIESSDEENIDRSSDSDCEKIPNKRMRRCVRFPSSSEDEGGSNVPNHETESGFAGRLPVHSAFKDVHGPTAKCIVNIKESLEELESCSIKLWPALTAENDEESVQVQTLTATIAQIANGIGRDGSEQIGSSDIQELLELQDEDLTETDLEKMLNSQPIEEEASTSTANMTFNLESLSEGLRIANEASRFLYEH</sequence>
<dbReference type="AlphaFoldDB" id="A0A1B0GCS1"/>
<dbReference type="Proteomes" id="UP000092444">
    <property type="component" value="Unassembled WGS sequence"/>
</dbReference>
<dbReference type="STRING" id="37546.A0A1B0GCS1"/>
<feature type="compositionally biased region" description="Basic and acidic residues" evidence="1">
    <location>
        <begin position="43"/>
        <end position="55"/>
    </location>
</feature>
<protein>
    <submittedName>
        <fullName evidence="2">Uncharacterized protein</fullName>
    </submittedName>
</protein>
<proteinExistence type="predicted"/>
<evidence type="ECO:0000256" key="1">
    <source>
        <dbReference type="SAM" id="MobiDB-lite"/>
    </source>
</evidence>
<evidence type="ECO:0000313" key="2">
    <source>
        <dbReference type="EnsemblMetazoa" id="GMOY011097-PA"/>
    </source>
</evidence>
<feature type="compositionally biased region" description="Acidic residues" evidence="1">
    <location>
        <begin position="1"/>
        <end position="17"/>
    </location>
</feature>
<keyword evidence="3" id="KW-1185">Reference proteome</keyword>
<feature type="region of interest" description="Disordered" evidence="1">
    <location>
        <begin position="1"/>
        <end position="86"/>
    </location>
</feature>
<dbReference type="EnsemblMetazoa" id="GMOY011097-RA">
    <property type="protein sequence ID" value="GMOY011097-PA"/>
    <property type="gene ID" value="GMOY011097"/>
</dbReference>
<organism evidence="2 3">
    <name type="scientific">Glossina morsitans morsitans</name>
    <name type="common">Savannah tsetse fly</name>
    <dbReference type="NCBI Taxonomy" id="37546"/>
    <lineage>
        <taxon>Eukaryota</taxon>
        <taxon>Metazoa</taxon>
        <taxon>Ecdysozoa</taxon>
        <taxon>Arthropoda</taxon>
        <taxon>Hexapoda</taxon>
        <taxon>Insecta</taxon>
        <taxon>Pterygota</taxon>
        <taxon>Neoptera</taxon>
        <taxon>Endopterygota</taxon>
        <taxon>Diptera</taxon>
        <taxon>Brachycera</taxon>
        <taxon>Muscomorpha</taxon>
        <taxon>Hippoboscoidea</taxon>
        <taxon>Glossinidae</taxon>
        <taxon>Glossina</taxon>
    </lineage>
</organism>
<reference evidence="2" key="1">
    <citation type="submission" date="2020-05" db="UniProtKB">
        <authorList>
            <consortium name="EnsemblMetazoa"/>
        </authorList>
    </citation>
    <scope>IDENTIFICATION</scope>
    <source>
        <strain evidence="2">Yale</strain>
    </source>
</reference>
<feature type="compositionally biased region" description="Basic and acidic residues" evidence="1">
    <location>
        <begin position="18"/>
        <end position="33"/>
    </location>
</feature>
<evidence type="ECO:0000313" key="3">
    <source>
        <dbReference type="Proteomes" id="UP000092444"/>
    </source>
</evidence>
<dbReference type="EMBL" id="CCAG010002197">
    <property type="status" value="NOT_ANNOTATED_CDS"/>
    <property type="molecule type" value="Genomic_DNA"/>
</dbReference>
<accession>A0A1B0GCS1</accession>
<dbReference type="VEuPathDB" id="VectorBase:GMOY011097"/>
<name>A0A1B0GCS1_GLOMM</name>